<sequence>MRDKREIVFWSSVIFLAQILLMLAQMTQYGGEDLYQPLKFLYGDGYGRAKLHNVEQYMWLLELSLYCIVTVRKIVQYKEEDSYMMIVRYPDFRSYYRAAYGTFVKYTVLYQIFLFLGTLAGTGVVRLGHSVRGVCWQPFLLSQGCMFLGNLCFGIIMFYLILHFNAVKLAVVLYPGLPVIAIVLRERIPEAVSNWNPGSWLMAARSSRMVSGGFPVGIVFLIEIIIFTAVSILSVEKRLCVPVS</sequence>
<keyword evidence="1" id="KW-0812">Transmembrane</keyword>
<feature type="transmembrane region" description="Helical" evidence="1">
    <location>
        <begin position="57"/>
        <end position="75"/>
    </location>
</feature>
<evidence type="ECO:0000313" key="2">
    <source>
        <dbReference type="EMBL" id="MBC8561179.1"/>
    </source>
</evidence>
<feature type="transmembrane region" description="Helical" evidence="1">
    <location>
        <begin position="208"/>
        <end position="235"/>
    </location>
</feature>
<dbReference type="RefSeq" id="WP_022465858.1">
    <property type="nucleotide sequence ID" value="NZ_JACRSX010000001.1"/>
</dbReference>
<gene>
    <name evidence="2" type="ORF">H8704_00795</name>
</gene>
<dbReference type="EMBL" id="JACRSX010000001">
    <property type="protein sequence ID" value="MBC8561179.1"/>
    <property type="molecule type" value="Genomic_DNA"/>
</dbReference>
<name>A0ABR7MXR6_9FIRM</name>
<evidence type="ECO:0008006" key="4">
    <source>
        <dbReference type="Google" id="ProtNLM"/>
    </source>
</evidence>
<keyword evidence="1" id="KW-1133">Transmembrane helix</keyword>
<reference evidence="2 3" key="1">
    <citation type="submission" date="2020-08" db="EMBL/GenBank/DDBJ databases">
        <title>Genome public.</title>
        <authorList>
            <person name="Liu C."/>
            <person name="Sun Q."/>
        </authorList>
    </citation>
    <scope>NUCLEOTIDE SEQUENCE [LARGE SCALE GENOMIC DNA]</scope>
    <source>
        <strain evidence="2 3">NSJ-37</strain>
    </source>
</reference>
<protein>
    <recommendedName>
        <fullName evidence="4">ABC-2 family transporter protein</fullName>
    </recommendedName>
</protein>
<keyword evidence="3" id="KW-1185">Reference proteome</keyword>
<proteinExistence type="predicted"/>
<evidence type="ECO:0000256" key="1">
    <source>
        <dbReference type="SAM" id="Phobius"/>
    </source>
</evidence>
<evidence type="ECO:0000313" key="3">
    <source>
        <dbReference type="Proteomes" id="UP000606193"/>
    </source>
</evidence>
<feature type="transmembrane region" description="Helical" evidence="1">
    <location>
        <begin position="169"/>
        <end position="188"/>
    </location>
</feature>
<accession>A0ABR7MXR6</accession>
<feature type="transmembrane region" description="Helical" evidence="1">
    <location>
        <begin position="95"/>
        <end position="120"/>
    </location>
</feature>
<organism evidence="2 3">
    <name type="scientific">Jutongia huaianensis</name>
    <dbReference type="NCBI Taxonomy" id="2763668"/>
    <lineage>
        <taxon>Bacteria</taxon>
        <taxon>Bacillati</taxon>
        <taxon>Bacillota</taxon>
        <taxon>Clostridia</taxon>
        <taxon>Lachnospirales</taxon>
        <taxon>Lachnospiraceae</taxon>
        <taxon>Jutongia</taxon>
    </lineage>
</organism>
<dbReference type="Proteomes" id="UP000606193">
    <property type="component" value="Unassembled WGS sequence"/>
</dbReference>
<feature type="transmembrane region" description="Helical" evidence="1">
    <location>
        <begin position="7"/>
        <end position="26"/>
    </location>
</feature>
<comment type="caution">
    <text evidence="2">The sequence shown here is derived from an EMBL/GenBank/DDBJ whole genome shotgun (WGS) entry which is preliminary data.</text>
</comment>
<keyword evidence="1" id="KW-0472">Membrane</keyword>
<feature type="transmembrane region" description="Helical" evidence="1">
    <location>
        <begin position="140"/>
        <end position="162"/>
    </location>
</feature>